<proteinExistence type="predicted"/>
<feature type="region of interest" description="Disordered" evidence="1">
    <location>
        <begin position="140"/>
        <end position="164"/>
    </location>
</feature>
<feature type="compositionally biased region" description="Low complexity" evidence="1">
    <location>
        <begin position="144"/>
        <end position="162"/>
    </location>
</feature>
<evidence type="ECO:0000313" key="2">
    <source>
        <dbReference type="EMBL" id="ROJ24381.1"/>
    </source>
</evidence>
<feature type="region of interest" description="Disordered" evidence="1">
    <location>
        <begin position="1"/>
        <end position="110"/>
    </location>
</feature>
<reference evidence="2 3" key="1">
    <citation type="submission" date="2018-10" db="EMBL/GenBank/DDBJ databases">
        <title>Genome assembly for a Yunnan-Guizhou Plateau 3E fish, Anabarilius grahami (Regan), and its evolutionary and genetic applications.</title>
        <authorList>
            <person name="Jiang W."/>
        </authorList>
    </citation>
    <scope>NUCLEOTIDE SEQUENCE [LARGE SCALE GENOMIC DNA]</scope>
    <source>
        <strain evidence="2">AG-KIZ</strain>
        <tissue evidence="2">Muscle</tissue>
    </source>
</reference>
<sequence length="386" mass="42723">MSSHSLPSLSPHERPRRQAQLPARYDDFILQYHPQSLSTAETPEQQPPYPAHMSGTGPHYQPRRERESEEELEEPELPTEGDTQEDIPHPHSTIPSERVPTSEAEHPLAPPIARTIDTQSVLLQQLIEEIRNQGRLIQQCMHGSRSSTHSSQSRSASPRPDSLNLQPIVSSQARQTTNDHRLPTFLPQQQLPSPPPVSRAPLTQPVPQSMQLTHPPGCGQFPATSQAPAMFNSMYPAYTLPSQPLPGVMSYSAQPAYSVQPHHLISAAPLSQLVPPVGPQQSTHRRIEGYSFPDLTREDESQYLMLKMALSNLDVSDIRHCQIREELSAELCGVSDVPPRAPQCLPESLACVVDDDGGEEEEGSSSFERLRSADTATKGRRPCVLC</sequence>
<protein>
    <submittedName>
        <fullName evidence="2">Uncharacterized protein</fullName>
    </submittedName>
</protein>
<dbReference type="Proteomes" id="UP000281406">
    <property type="component" value="Unassembled WGS sequence"/>
</dbReference>
<keyword evidence="3" id="KW-1185">Reference proteome</keyword>
<feature type="compositionally biased region" description="Acidic residues" evidence="1">
    <location>
        <begin position="68"/>
        <end position="85"/>
    </location>
</feature>
<dbReference type="AlphaFoldDB" id="A0A3N0XQF1"/>
<feature type="compositionally biased region" description="Low complexity" evidence="1">
    <location>
        <begin position="1"/>
        <end position="10"/>
    </location>
</feature>
<comment type="caution">
    <text evidence="2">The sequence shown here is derived from an EMBL/GenBank/DDBJ whole genome shotgun (WGS) entry which is preliminary data.</text>
</comment>
<feature type="compositionally biased region" description="Polar residues" evidence="1">
    <location>
        <begin position="33"/>
        <end position="44"/>
    </location>
</feature>
<evidence type="ECO:0000256" key="1">
    <source>
        <dbReference type="SAM" id="MobiDB-lite"/>
    </source>
</evidence>
<evidence type="ECO:0000313" key="3">
    <source>
        <dbReference type="Proteomes" id="UP000281406"/>
    </source>
</evidence>
<organism evidence="2 3">
    <name type="scientific">Anabarilius grahami</name>
    <name type="common">Kanglang fish</name>
    <name type="synonym">Barilius grahami</name>
    <dbReference type="NCBI Taxonomy" id="495550"/>
    <lineage>
        <taxon>Eukaryota</taxon>
        <taxon>Metazoa</taxon>
        <taxon>Chordata</taxon>
        <taxon>Craniata</taxon>
        <taxon>Vertebrata</taxon>
        <taxon>Euteleostomi</taxon>
        <taxon>Actinopterygii</taxon>
        <taxon>Neopterygii</taxon>
        <taxon>Teleostei</taxon>
        <taxon>Ostariophysi</taxon>
        <taxon>Cypriniformes</taxon>
        <taxon>Xenocyprididae</taxon>
        <taxon>Xenocypridinae</taxon>
        <taxon>Xenocypridinae incertae sedis</taxon>
        <taxon>Anabarilius</taxon>
    </lineage>
</organism>
<dbReference type="EMBL" id="RJVU01063586">
    <property type="protein sequence ID" value="ROJ24381.1"/>
    <property type="molecule type" value="Genomic_DNA"/>
</dbReference>
<gene>
    <name evidence="2" type="ORF">DPX16_21267</name>
</gene>
<accession>A0A3N0XQF1</accession>
<name>A0A3N0XQF1_ANAGA</name>